<dbReference type="SUPFAM" id="SSF52151">
    <property type="entry name" value="FabD/lysophospholipase-like"/>
    <property type="match status" value="1"/>
</dbReference>
<dbReference type="InterPro" id="IPR014031">
    <property type="entry name" value="Ketoacyl_synth_C"/>
</dbReference>
<keyword evidence="2" id="KW-0596">Phosphopantetheine</keyword>
<dbReference type="GO" id="GO:0005886">
    <property type="term" value="C:plasma membrane"/>
    <property type="evidence" value="ECO:0007669"/>
    <property type="project" value="TreeGrafter"/>
</dbReference>
<dbReference type="Pfam" id="PF16197">
    <property type="entry name" value="KAsynt_C_assoc"/>
    <property type="match status" value="1"/>
</dbReference>
<dbReference type="SUPFAM" id="SSF53901">
    <property type="entry name" value="Thiolase-like"/>
    <property type="match status" value="1"/>
</dbReference>
<dbReference type="InterPro" id="IPR015424">
    <property type="entry name" value="PyrdxlP-dep_Trfase"/>
</dbReference>
<feature type="domain" description="Ketosynthase family 3 (KS3)" evidence="6">
    <location>
        <begin position="1"/>
        <end position="458"/>
    </location>
</feature>
<dbReference type="SUPFAM" id="SSF55048">
    <property type="entry name" value="Probable ACP-binding domain of malonyl-CoA ACP transacylase"/>
    <property type="match status" value="1"/>
</dbReference>
<dbReference type="InterPro" id="IPR036736">
    <property type="entry name" value="ACP-like_sf"/>
</dbReference>
<dbReference type="OrthoDB" id="3651481at2"/>
<dbReference type="InterPro" id="IPR020841">
    <property type="entry name" value="PKS_Beta-ketoAc_synthase_dom"/>
</dbReference>
<dbReference type="InterPro" id="IPR016036">
    <property type="entry name" value="Malonyl_transacylase_ACP-bd"/>
</dbReference>
<dbReference type="Pfam" id="PF00109">
    <property type="entry name" value="ketoacyl-synt"/>
    <property type="match status" value="1"/>
</dbReference>
<organism evidence="7 8">
    <name type="scientific">Kibdelosporangium aridum</name>
    <dbReference type="NCBI Taxonomy" id="2030"/>
    <lineage>
        <taxon>Bacteria</taxon>
        <taxon>Bacillati</taxon>
        <taxon>Actinomycetota</taxon>
        <taxon>Actinomycetes</taxon>
        <taxon>Pseudonocardiales</taxon>
        <taxon>Pseudonocardiaceae</taxon>
        <taxon>Kibdelosporangium</taxon>
    </lineage>
</organism>
<comment type="cofactor">
    <cofactor evidence="1">
        <name>pyridoxal 5'-phosphate</name>
        <dbReference type="ChEBI" id="CHEBI:597326"/>
    </cofactor>
</comment>
<dbReference type="GO" id="GO:0005737">
    <property type="term" value="C:cytoplasm"/>
    <property type="evidence" value="ECO:0007669"/>
    <property type="project" value="TreeGrafter"/>
</dbReference>
<evidence type="ECO:0000313" key="8">
    <source>
        <dbReference type="Proteomes" id="UP000287547"/>
    </source>
</evidence>
<dbReference type="Gene3D" id="1.10.1200.10">
    <property type="entry name" value="ACP-like"/>
    <property type="match status" value="1"/>
</dbReference>
<gene>
    <name evidence="7" type="ORF">DMH04_41010</name>
</gene>
<dbReference type="CDD" id="cd06454">
    <property type="entry name" value="KBL_like"/>
    <property type="match status" value="1"/>
</dbReference>
<dbReference type="CDD" id="cd00833">
    <property type="entry name" value="PKS"/>
    <property type="match status" value="1"/>
</dbReference>
<dbReference type="SUPFAM" id="SSF47336">
    <property type="entry name" value="ACP-like"/>
    <property type="match status" value="1"/>
</dbReference>
<dbReference type="Pfam" id="PF00155">
    <property type="entry name" value="Aminotran_1_2"/>
    <property type="match status" value="1"/>
</dbReference>
<dbReference type="InterPro" id="IPR014030">
    <property type="entry name" value="Ketoacyl_synth_N"/>
</dbReference>
<evidence type="ECO:0000256" key="1">
    <source>
        <dbReference type="ARBA" id="ARBA00001933"/>
    </source>
</evidence>
<dbReference type="InterPro" id="IPR014043">
    <property type="entry name" value="Acyl_transferase_dom"/>
</dbReference>
<proteinExistence type="predicted"/>
<dbReference type="PROSITE" id="PS00599">
    <property type="entry name" value="AA_TRANSFER_CLASS_2"/>
    <property type="match status" value="1"/>
</dbReference>
<dbReference type="PROSITE" id="PS52004">
    <property type="entry name" value="KS3_2"/>
    <property type="match status" value="1"/>
</dbReference>
<dbReference type="SMART" id="SM00827">
    <property type="entry name" value="PKS_AT"/>
    <property type="match status" value="1"/>
</dbReference>
<evidence type="ECO:0000256" key="4">
    <source>
        <dbReference type="ARBA" id="ARBA00022679"/>
    </source>
</evidence>
<accession>A0A428YV72</accession>
<dbReference type="PROSITE" id="PS00606">
    <property type="entry name" value="KS3_1"/>
    <property type="match status" value="1"/>
</dbReference>
<evidence type="ECO:0000313" key="7">
    <source>
        <dbReference type="EMBL" id="RSM73680.1"/>
    </source>
</evidence>
<evidence type="ECO:0000256" key="5">
    <source>
        <dbReference type="ARBA" id="ARBA00022898"/>
    </source>
</evidence>
<dbReference type="InterPro" id="IPR004839">
    <property type="entry name" value="Aminotransferase_I/II_large"/>
</dbReference>
<dbReference type="InterPro" id="IPR050091">
    <property type="entry name" value="PKS_NRPS_Biosynth_Enz"/>
</dbReference>
<protein>
    <submittedName>
        <fullName evidence="7">Type I polyketide synthase</fullName>
    </submittedName>
</protein>
<dbReference type="Gene3D" id="3.40.47.10">
    <property type="match status" value="1"/>
</dbReference>
<dbReference type="InterPro" id="IPR016035">
    <property type="entry name" value="Acyl_Trfase/lysoPLipase"/>
</dbReference>
<dbReference type="InterPro" id="IPR001227">
    <property type="entry name" value="Ac_transferase_dom_sf"/>
</dbReference>
<dbReference type="EMBL" id="QHKI01000054">
    <property type="protein sequence ID" value="RSM73680.1"/>
    <property type="molecule type" value="Genomic_DNA"/>
</dbReference>
<dbReference type="PANTHER" id="PTHR43775:SF37">
    <property type="entry name" value="SI:DKEY-61P9.11"/>
    <property type="match status" value="1"/>
</dbReference>
<dbReference type="Gene3D" id="3.90.1150.10">
    <property type="entry name" value="Aspartate Aminotransferase, domain 1"/>
    <property type="match status" value="1"/>
</dbReference>
<dbReference type="RefSeq" id="WP_051795947.1">
    <property type="nucleotide sequence ID" value="NZ_QHKI01000054.1"/>
</dbReference>
<evidence type="ECO:0000256" key="3">
    <source>
        <dbReference type="ARBA" id="ARBA00022553"/>
    </source>
</evidence>
<dbReference type="InterPro" id="IPR015422">
    <property type="entry name" value="PyrdxlP-dep_Trfase_small"/>
</dbReference>
<dbReference type="InterPro" id="IPR016039">
    <property type="entry name" value="Thiolase-like"/>
</dbReference>
<dbReference type="GO" id="GO:0006633">
    <property type="term" value="P:fatty acid biosynthetic process"/>
    <property type="evidence" value="ECO:0007669"/>
    <property type="project" value="InterPro"/>
</dbReference>
<dbReference type="PANTHER" id="PTHR43775">
    <property type="entry name" value="FATTY ACID SYNTHASE"/>
    <property type="match status" value="1"/>
</dbReference>
<keyword evidence="5" id="KW-0663">Pyridoxal phosphate</keyword>
<dbReference type="GO" id="GO:0030170">
    <property type="term" value="F:pyridoxal phosphate binding"/>
    <property type="evidence" value="ECO:0007669"/>
    <property type="project" value="InterPro"/>
</dbReference>
<dbReference type="InterPro" id="IPR032821">
    <property type="entry name" value="PKS_assoc"/>
</dbReference>
<dbReference type="InterPro" id="IPR001917">
    <property type="entry name" value="Aminotrans_II_pyridoxalP_BS"/>
</dbReference>
<dbReference type="InterPro" id="IPR018201">
    <property type="entry name" value="Ketoacyl_synth_AS"/>
</dbReference>
<keyword evidence="3" id="KW-0597">Phosphoprotein</keyword>
<name>A0A428YV72_KIBAR</name>
<evidence type="ECO:0000259" key="6">
    <source>
        <dbReference type="PROSITE" id="PS52004"/>
    </source>
</evidence>
<dbReference type="Gene3D" id="3.40.366.10">
    <property type="entry name" value="Malonyl-Coenzyme A Acyl Carrier Protein, domain 2"/>
    <property type="match status" value="1"/>
</dbReference>
<evidence type="ECO:0000256" key="2">
    <source>
        <dbReference type="ARBA" id="ARBA00022450"/>
    </source>
</evidence>
<dbReference type="Proteomes" id="UP000287547">
    <property type="component" value="Unassembled WGS sequence"/>
</dbReference>
<dbReference type="Pfam" id="PF02801">
    <property type="entry name" value="Ketoacyl-synt_C"/>
    <property type="match status" value="1"/>
</dbReference>
<dbReference type="Gene3D" id="3.40.640.10">
    <property type="entry name" value="Type I PLP-dependent aspartate aminotransferase-like (Major domain)"/>
    <property type="match status" value="1"/>
</dbReference>
<dbReference type="Pfam" id="PF00698">
    <property type="entry name" value="Acyl_transf_1"/>
    <property type="match status" value="1"/>
</dbReference>
<reference evidence="7 8" key="1">
    <citation type="submission" date="2018-05" db="EMBL/GenBank/DDBJ databases">
        <title>Evolution of GPA BGCs.</title>
        <authorList>
            <person name="Waglechner N."/>
            <person name="Wright G.D."/>
        </authorList>
    </citation>
    <scope>NUCLEOTIDE SEQUENCE [LARGE SCALE GENOMIC DNA]</scope>
    <source>
        <strain evidence="7 8">A82846</strain>
    </source>
</reference>
<dbReference type="GO" id="GO:0004312">
    <property type="term" value="F:fatty acid synthase activity"/>
    <property type="evidence" value="ECO:0007669"/>
    <property type="project" value="TreeGrafter"/>
</dbReference>
<dbReference type="GO" id="GO:0071770">
    <property type="term" value="P:DIM/DIP cell wall layer assembly"/>
    <property type="evidence" value="ECO:0007669"/>
    <property type="project" value="TreeGrafter"/>
</dbReference>
<dbReference type="SMART" id="SM00825">
    <property type="entry name" value="PKS_KS"/>
    <property type="match status" value="1"/>
</dbReference>
<comment type="caution">
    <text evidence="7">The sequence shown here is derived from an EMBL/GenBank/DDBJ whole genome shotgun (WGS) entry which is preliminary data.</text>
</comment>
<dbReference type="Gene3D" id="3.30.70.3290">
    <property type="match status" value="1"/>
</dbReference>
<sequence length="1531" mass="162399">MNDIAIVGLACRFPGAANTDQYWQTILQTARQFRPVPPDRWRHELYYTPDESGDPLKAYTDQVSFLGDVNQFDPLHYGIPPLRAEAMDPQHRLLVDLAREALQDAGWERRPFDRSRTGVFIGMSQSDYRDLLTTRLRARLLADGSLHAGYSDPGLCAAIEDAAVRAFAPAQAFSLPGTLLNMGACAVSSAFRLGGPSFVIDAACSSALVALQEAVHHLRSGSCAAALVGGVFLNLTPDALLGFCLVGAVSAHGVCRPFDERADGFVLGEGGALAVLRPLDDAMRDGDRVYAVIKGVGVSNDAAAEGPLTPRVEGQLAALRAAYQDAGVHPGTIELIEAHGTATTVGDRVEIEALRAARTENSDPGRAHCYLSSVKALIGHTLPAAGAAGLVKVALALHRATIPPQPETAPGSHLPLAEAGFQIPDQALAWNGPADHPRRAAVSAFGFGGTNVHVVLEEAPDRRVSRTARVWSAEIGAKPWLFVLSAGSLPLLAEHAAAVREKIATNPDLTPASVAYTLATRAPLSIRLTLVAATRDELIDRLGTAAVALRSGASGDLGSDIRVAAVPSEKDRPKVVFLYPGQGIQRVGMLGDLRRRFSPFHEAVARLEAGVNRGIGNSLTSLVWPAQLADQGAEPALTDTRICQPALGVLGIAMTSLLAGCGVDPDIVLGHSVGEFPAAVAAGALDAGDATDFLVHRGAAMADVGHTGLGGMLAVQATEEQFAELVTDIDWVWPGCFNQPGQIVASGTADALAQLAERCALTGVPAIPLRVSHAFHSPLVAKADARVAEQLARLPLHQPDRVFVSTVSGQVCVDPDELRSCWRRHCSSPVRFGAAIRVAAEGGNRVFVQAFGGNGLLAMARQSVPDPLAHHFVSLSGAEPDEGRTFLLGLGRLAALGIPVDLLPLFEEAERTLVTLPASPLATQPYTIRKAEPGLPARRCSQPEVGMSDVVQFLRDQLDVLRTATGVRGTAAAEVAPSPAVVPAVMAKPDQDIASQRPPGAGSPPIPATADQDIRDRVFGAIAKISAYPYEYLRGDHAVVGDLGFDSIMLADLFAAFQQHWPELRADASDLHAVTTIDDFVQAIATRLGARTPGVAVQPSQEQVDPPAHRQEFGDGPEFTDISAFPEILRHQERFRLLTESGVANPYFLTHEGTARDLTKVAGKELICFSSYNYLGLSGHPAVGAAAKQAIDLYGTSVSAARLLSGDRPLHRELDMTLADLLKTEDALGLVSGHATNVTVIGHLFGPGDLIVHDALAHDSILQGCKLSGATRRPFPHNDIAALEELLTRIRSQFRRVLIVVEGVYSMDGDIPDLPELIRVKKKHGALLMIDEAHSIGVLGATGGGIGEHFGVDRADVDLWMGTLSKAFASCGGYVGGSHGTIDYLKYTLPGFVYSAGMTPANAAASLAAIRQMRAEPERLVQLHQRALLFHRLADQAGIDTGGSAGTPVIPCVVGDSLRCVRLANALFERGISVCPILYPAVDEELARLRFFITSEHTPEQITHTVAVLGEELDRLETGQVATTHRQVVRS</sequence>
<dbReference type="GO" id="GO:0004315">
    <property type="term" value="F:3-oxoacyl-[acyl-carrier-protein] synthase activity"/>
    <property type="evidence" value="ECO:0007669"/>
    <property type="project" value="InterPro"/>
</dbReference>
<dbReference type="InterPro" id="IPR015421">
    <property type="entry name" value="PyrdxlP-dep_Trfase_major"/>
</dbReference>
<dbReference type="SUPFAM" id="SSF53383">
    <property type="entry name" value="PLP-dependent transferases"/>
    <property type="match status" value="1"/>
</dbReference>
<keyword evidence="4" id="KW-0808">Transferase</keyword>